<dbReference type="PANTHER" id="PTHR30509">
    <property type="entry name" value="P-HYDROXYBENZOIC ACID EFFLUX PUMP SUBUNIT-RELATED"/>
    <property type="match status" value="1"/>
</dbReference>
<dbReference type="Pfam" id="PF13515">
    <property type="entry name" value="FUSC_2"/>
    <property type="match status" value="1"/>
</dbReference>
<dbReference type="Proteomes" id="UP001067235">
    <property type="component" value="Unassembled WGS sequence"/>
</dbReference>
<keyword evidence="2" id="KW-1003">Cell membrane</keyword>
<keyword evidence="3 7" id="KW-0812">Transmembrane</keyword>
<gene>
    <name evidence="9" type="ORF">O4213_07410</name>
</gene>
<feature type="transmembrane region" description="Helical" evidence="7">
    <location>
        <begin position="483"/>
        <end position="501"/>
    </location>
</feature>
<organism evidence="9 10">
    <name type="scientific">Gordonia rubripertincta</name>
    <name type="common">Rhodococcus corallinus</name>
    <dbReference type="NCBI Taxonomy" id="36822"/>
    <lineage>
        <taxon>Bacteria</taxon>
        <taxon>Bacillati</taxon>
        <taxon>Actinomycetota</taxon>
        <taxon>Actinomycetes</taxon>
        <taxon>Mycobacteriales</taxon>
        <taxon>Gordoniaceae</taxon>
        <taxon>Gordonia</taxon>
    </lineage>
</organism>
<feature type="transmembrane region" description="Helical" evidence="7">
    <location>
        <begin position="513"/>
        <end position="531"/>
    </location>
</feature>
<feature type="transmembrane region" description="Helical" evidence="7">
    <location>
        <begin position="461"/>
        <end position="477"/>
    </location>
</feature>
<feature type="transmembrane region" description="Helical" evidence="7">
    <location>
        <begin position="395"/>
        <end position="415"/>
    </location>
</feature>
<proteinExistence type="inferred from homology"/>
<name>A0ABT4MSK3_GORRU</name>
<evidence type="ECO:0000256" key="6">
    <source>
        <dbReference type="ARBA" id="ARBA00043993"/>
    </source>
</evidence>
<evidence type="ECO:0000256" key="4">
    <source>
        <dbReference type="ARBA" id="ARBA00022989"/>
    </source>
</evidence>
<dbReference type="RefSeq" id="WP_301570332.1">
    <property type="nucleotide sequence ID" value="NZ_JAPWIE010000002.1"/>
</dbReference>
<dbReference type="EMBL" id="JAPWIE010000002">
    <property type="protein sequence ID" value="MCZ4549804.1"/>
    <property type="molecule type" value="Genomic_DNA"/>
</dbReference>
<feature type="transmembrane region" description="Helical" evidence="7">
    <location>
        <begin position="76"/>
        <end position="95"/>
    </location>
</feature>
<feature type="transmembrane region" description="Helical" evidence="7">
    <location>
        <begin position="150"/>
        <end position="169"/>
    </location>
</feature>
<evidence type="ECO:0000313" key="9">
    <source>
        <dbReference type="EMBL" id="MCZ4549804.1"/>
    </source>
</evidence>
<evidence type="ECO:0000256" key="2">
    <source>
        <dbReference type="ARBA" id="ARBA00022475"/>
    </source>
</evidence>
<dbReference type="InterPro" id="IPR049453">
    <property type="entry name" value="Memb_transporter_dom"/>
</dbReference>
<feature type="domain" description="Integral membrane bound transporter" evidence="8">
    <location>
        <begin position="401"/>
        <end position="526"/>
    </location>
</feature>
<accession>A0ABT4MSK3</accession>
<protein>
    <submittedName>
        <fullName evidence="9">FUSC family protein</fullName>
    </submittedName>
</protein>
<evidence type="ECO:0000256" key="7">
    <source>
        <dbReference type="SAM" id="Phobius"/>
    </source>
</evidence>
<evidence type="ECO:0000256" key="1">
    <source>
        <dbReference type="ARBA" id="ARBA00004651"/>
    </source>
</evidence>
<evidence type="ECO:0000259" key="8">
    <source>
        <dbReference type="Pfam" id="PF13515"/>
    </source>
</evidence>
<comment type="caution">
    <text evidence="9">The sequence shown here is derived from an EMBL/GenBank/DDBJ whole genome shotgun (WGS) entry which is preliminary data.</text>
</comment>
<keyword evidence="5 7" id="KW-0472">Membrane</keyword>
<comment type="subcellular location">
    <subcellularLocation>
        <location evidence="1">Cell membrane</location>
        <topology evidence="1">Multi-pass membrane protein</topology>
    </subcellularLocation>
</comment>
<evidence type="ECO:0000256" key="5">
    <source>
        <dbReference type="ARBA" id="ARBA00023136"/>
    </source>
</evidence>
<reference evidence="9" key="1">
    <citation type="submission" date="2022-12" db="EMBL/GenBank/DDBJ databases">
        <authorList>
            <person name="Krivoruchko A.V."/>
            <person name="Elkin A."/>
        </authorList>
    </citation>
    <scope>NUCLEOTIDE SEQUENCE</scope>
    <source>
        <strain evidence="9">IEGM 1388</strain>
    </source>
</reference>
<feature type="transmembrane region" description="Helical" evidence="7">
    <location>
        <begin position="435"/>
        <end position="454"/>
    </location>
</feature>
<feature type="transmembrane region" description="Helical" evidence="7">
    <location>
        <begin position="29"/>
        <end position="47"/>
    </location>
</feature>
<evidence type="ECO:0000256" key="3">
    <source>
        <dbReference type="ARBA" id="ARBA00022692"/>
    </source>
</evidence>
<feature type="transmembrane region" description="Helical" evidence="7">
    <location>
        <begin position="101"/>
        <end position="119"/>
    </location>
</feature>
<keyword evidence="10" id="KW-1185">Reference proteome</keyword>
<comment type="similarity">
    <text evidence="6">Belongs to the YccS/YhfK family.</text>
</comment>
<keyword evidence="4 7" id="KW-1133">Transmembrane helix</keyword>
<dbReference type="PANTHER" id="PTHR30509:SF9">
    <property type="entry name" value="MULTIDRUG RESISTANCE PROTEIN MDTO"/>
    <property type="match status" value="1"/>
</dbReference>
<evidence type="ECO:0000313" key="10">
    <source>
        <dbReference type="Proteomes" id="UP001067235"/>
    </source>
</evidence>
<sequence>MGNRVHRSLPAFGDAMRRRDPGFDALRRALRPAIVVPVGAAIALQVGGAQTPLFTIFGSFALLVLVDFPGTRGRRAVSYTVLAVVGYAFISAATFLAKPGWLGALSMLVVGVVVSYAAILSSSFSAAQRAALLLFVLPVASPSGPLSDRLLGWTLALVFSVPAALFLLPPRHHDELRERARDVCAGLAGYLDSRSAEAHPDDITAAMDRLRQIYLGTDTRPSGLTAGSRALIRVVDDLEWLTSQVSNPQPPLPDAMREHAVDVLRRSVDVLTTDTAASRAALNDAVAALTSLLQNRFGAHIELIVADESEVDAESTGMRLLSAHTVCSTIALVGRTVAWASAADARPMVSKILGGQLPPTGVADLVLSEYAATRMSVSSTVIKNSVIARNALRTGFGLAAAVALIHVVPVQHGFWVVLGAMSVLRTSALTTGSNVARAVLGTAAGFVLGALIVTALGTNEVALWIALPVAAFGAAYIPKVISFAAGQAAFTVLVITLFNVLDPTGWRIGLVRVEDIAIGCAVAVVVSVVMWPRGVATTARAAIDTAQDVFLRYLIAVTARITAGSTPAGEAAVEDLREQGLLAYRAADDAARQYLSETGTAVEKRTPVVRAVSRANRLRVVADSIADLVPTANPGVTGPRLCAVIDAHASHIGAVGVDGAERIAAQAVAALRADTEENGISVAQARPLIATTAYLGELELFESPASASDAARTE</sequence>